<evidence type="ECO:0000259" key="2">
    <source>
        <dbReference type="Pfam" id="PF13676"/>
    </source>
</evidence>
<dbReference type="EMBL" id="DS989852">
    <property type="protein sequence ID" value="EDX74721.1"/>
    <property type="molecule type" value="Genomic_DNA"/>
</dbReference>
<dbReference type="STRING" id="118168.MC7420_6199"/>
<dbReference type="Pfam" id="PF13676">
    <property type="entry name" value="TIR_2"/>
    <property type="match status" value="1"/>
</dbReference>
<dbReference type="GO" id="GO:0007165">
    <property type="term" value="P:signal transduction"/>
    <property type="evidence" value="ECO:0007669"/>
    <property type="project" value="InterPro"/>
</dbReference>
<feature type="domain" description="TIR" evidence="2">
    <location>
        <begin position="12"/>
        <end position="125"/>
    </location>
</feature>
<dbReference type="InterPro" id="IPR035897">
    <property type="entry name" value="Toll_tir_struct_dom_sf"/>
</dbReference>
<dbReference type="HOGENOM" id="CLU_1132087_0_0_3"/>
<feature type="region of interest" description="Disordered" evidence="1">
    <location>
        <begin position="141"/>
        <end position="170"/>
    </location>
</feature>
<dbReference type="RefSeq" id="WP_006102053.1">
    <property type="nucleotide sequence ID" value="NZ_DS989852.1"/>
</dbReference>
<evidence type="ECO:0000256" key="1">
    <source>
        <dbReference type="SAM" id="MobiDB-lite"/>
    </source>
</evidence>
<dbReference type="SUPFAM" id="SSF52200">
    <property type="entry name" value="Toll/Interleukin receptor TIR domain"/>
    <property type="match status" value="1"/>
</dbReference>
<organism evidence="3 4">
    <name type="scientific">Coleofasciculus chthonoplastes PCC 7420</name>
    <dbReference type="NCBI Taxonomy" id="118168"/>
    <lineage>
        <taxon>Bacteria</taxon>
        <taxon>Bacillati</taxon>
        <taxon>Cyanobacteriota</taxon>
        <taxon>Cyanophyceae</taxon>
        <taxon>Coleofasciculales</taxon>
        <taxon>Coleofasciculaceae</taxon>
        <taxon>Coleofasciculus</taxon>
    </lineage>
</organism>
<evidence type="ECO:0000313" key="3">
    <source>
        <dbReference type="EMBL" id="EDX74721.1"/>
    </source>
</evidence>
<protein>
    <recommendedName>
        <fullName evidence="2">TIR domain-containing protein</fullName>
    </recommendedName>
</protein>
<dbReference type="AlphaFoldDB" id="B4VTX6"/>
<accession>B4VTX6</accession>
<dbReference type="Gene3D" id="3.40.50.10140">
    <property type="entry name" value="Toll/interleukin-1 receptor homology (TIR) domain"/>
    <property type="match status" value="1"/>
</dbReference>
<reference evidence="3 4" key="1">
    <citation type="submission" date="2008-07" db="EMBL/GenBank/DDBJ databases">
        <authorList>
            <person name="Tandeau de Marsac N."/>
            <person name="Ferriera S."/>
            <person name="Johnson J."/>
            <person name="Kravitz S."/>
            <person name="Beeson K."/>
            <person name="Sutton G."/>
            <person name="Rogers Y.-H."/>
            <person name="Friedman R."/>
            <person name="Frazier M."/>
            <person name="Venter J.C."/>
        </authorList>
    </citation>
    <scope>NUCLEOTIDE SEQUENCE [LARGE SCALE GENOMIC DNA]</scope>
    <source>
        <strain evidence="3 4">PCC 7420</strain>
    </source>
</reference>
<sequence length="245" mass="27810">MNELNKQPQFDVFMAHNSKDKPQVLEIAEQLKQRGLKPWIDIEQIPPGESFQKVIQQAIPNVKSAAIFFGLEGTGNWQEEEIPVILTQSRKANIPVIPVLLPGVNQLPDDLLFLSERNWVAFASRLDDIKAMDLLEWGITGKKPGAEGENQTTSLSSSSTEQYSENELPEEPEDVALELLQRLRPPQFKRVLFYYKSVNEYDLPDTNAPQSEKAMEFVRLAVEQEGESLSKLLNTIYKVAPFLKQ</sequence>
<dbReference type="OrthoDB" id="466317at2"/>
<name>B4VTX6_9CYAN</name>
<dbReference type="eggNOG" id="COG2944">
    <property type="taxonomic scope" value="Bacteria"/>
</dbReference>
<keyword evidence="4" id="KW-1185">Reference proteome</keyword>
<feature type="compositionally biased region" description="Low complexity" evidence="1">
    <location>
        <begin position="149"/>
        <end position="166"/>
    </location>
</feature>
<dbReference type="InterPro" id="IPR000157">
    <property type="entry name" value="TIR_dom"/>
</dbReference>
<dbReference type="Proteomes" id="UP000003835">
    <property type="component" value="Unassembled WGS sequence"/>
</dbReference>
<evidence type="ECO:0000313" key="4">
    <source>
        <dbReference type="Proteomes" id="UP000003835"/>
    </source>
</evidence>
<proteinExistence type="predicted"/>
<gene>
    <name evidence="3" type="ORF">MC7420_6199</name>
</gene>